<evidence type="ECO:0000256" key="1">
    <source>
        <dbReference type="SAM" id="SignalP"/>
    </source>
</evidence>
<evidence type="ECO:0008006" key="4">
    <source>
        <dbReference type="Google" id="ProtNLM"/>
    </source>
</evidence>
<evidence type="ECO:0000313" key="3">
    <source>
        <dbReference type="Proteomes" id="UP000533900"/>
    </source>
</evidence>
<feature type="signal peptide" evidence="1">
    <location>
        <begin position="1"/>
        <end position="18"/>
    </location>
</feature>
<proteinExistence type="predicted"/>
<name>A0A842IWT9_9FLAO</name>
<organism evidence="2 3">
    <name type="scientific">Winogradskyella flava</name>
    <dbReference type="NCBI Taxonomy" id="1884876"/>
    <lineage>
        <taxon>Bacteria</taxon>
        <taxon>Pseudomonadati</taxon>
        <taxon>Bacteroidota</taxon>
        <taxon>Flavobacteriia</taxon>
        <taxon>Flavobacteriales</taxon>
        <taxon>Flavobacteriaceae</taxon>
        <taxon>Winogradskyella</taxon>
    </lineage>
</organism>
<dbReference type="Proteomes" id="UP000533900">
    <property type="component" value="Unassembled WGS sequence"/>
</dbReference>
<protein>
    <recommendedName>
        <fullName evidence="4">DUF4136 domain-containing protein</fullName>
    </recommendedName>
</protein>
<gene>
    <name evidence="2" type="ORF">H7F21_15215</name>
</gene>
<keyword evidence="1" id="KW-0732">Signal</keyword>
<evidence type="ECO:0000313" key="2">
    <source>
        <dbReference type="EMBL" id="MBC2846454.1"/>
    </source>
</evidence>
<dbReference type="AlphaFoldDB" id="A0A842IWT9"/>
<comment type="caution">
    <text evidence="2">The sequence shown here is derived from an EMBL/GenBank/DDBJ whole genome shotgun (WGS) entry which is preliminary data.</text>
</comment>
<feature type="chain" id="PRO_5032816154" description="DUF4136 domain-containing protein" evidence="1">
    <location>
        <begin position="19"/>
        <end position="187"/>
    </location>
</feature>
<sequence>MRFILSLLLCLAFSLAFSQGEKKSFKGITLSEEFTSNDYSVPDSLLFYSNRHWEIEKYYKILFRKLKKEFKNTNIKTEYVFERNDSVSEMVKSFKDLKIKNKPKKNNIICVFAVSNLESNFFRISKRTGQTFFVNKKKIMYYNMYLMLLDTRKNKILLKRKFSVEANEIYHANNKNLAKAIAQEIKI</sequence>
<accession>A0A842IWT9</accession>
<dbReference type="EMBL" id="JACLCP010000005">
    <property type="protein sequence ID" value="MBC2846454.1"/>
    <property type="molecule type" value="Genomic_DNA"/>
</dbReference>
<dbReference type="RefSeq" id="WP_185790161.1">
    <property type="nucleotide sequence ID" value="NZ_JACLCP010000005.1"/>
</dbReference>
<reference evidence="2" key="1">
    <citation type="submission" date="2020-08" db="EMBL/GenBank/DDBJ databases">
        <title>Winogradskyella ouciana sp. nov., isolated from the hadal seawater of the Mariana Trench.</title>
        <authorList>
            <person name="He X."/>
        </authorList>
    </citation>
    <scope>NUCLEOTIDE SEQUENCE [LARGE SCALE GENOMIC DNA]</scope>
    <source>
        <strain evidence="2">KCTC 52348</strain>
    </source>
</reference>
<keyword evidence="3" id="KW-1185">Reference proteome</keyword>